<dbReference type="PANTHER" id="PTHR30328">
    <property type="entry name" value="TRANSCRIPTIONAL REPRESSOR"/>
    <property type="match status" value="1"/>
</dbReference>
<evidence type="ECO:0000259" key="3">
    <source>
        <dbReference type="PROSITE" id="PS50977"/>
    </source>
</evidence>
<protein>
    <submittedName>
        <fullName evidence="4">TetR/AcrR family transcriptional regulator</fullName>
    </submittedName>
</protein>
<name>A0A395VAL0_9FIRM</name>
<reference evidence="4 5" key="1">
    <citation type="submission" date="2018-08" db="EMBL/GenBank/DDBJ databases">
        <title>A genome reference for cultivated species of the human gut microbiota.</title>
        <authorList>
            <person name="Zou Y."/>
            <person name="Xue W."/>
            <person name="Luo G."/>
        </authorList>
    </citation>
    <scope>NUCLEOTIDE SEQUENCE [LARGE SCALE GENOMIC DNA]</scope>
    <source>
        <strain evidence="4 5">AF22-12AC</strain>
    </source>
</reference>
<dbReference type="PRINTS" id="PR00455">
    <property type="entry name" value="HTHTETR"/>
</dbReference>
<dbReference type="AlphaFoldDB" id="A0A395VAL0"/>
<dbReference type="GO" id="GO:0006355">
    <property type="term" value="P:regulation of DNA-templated transcription"/>
    <property type="evidence" value="ECO:0007669"/>
    <property type="project" value="UniProtKB-ARBA"/>
</dbReference>
<dbReference type="Pfam" id="PF00440">
    <property type="entry name" value="TetR_N"/>
    <property type="match status" value="1"/>
</dbReference>
<feature type="domain" description="HTH tetR-type" evidence="3">
    <location>
        <begin position="1"/>
        <end position="60"/>
    </location>
</feature>
<dbReference type="InterPro" id="IPR009057">
    <property type="entry name" value="Homeodomain-like_sf"/>
</dbReference>
<dbReference type="SUPFAM" id="SSF48498">
    <property type="entry name" value="Tetracyclin repressor-like, C-terminal domain"/>
    <property type="match status" value="1"/>
</dbReference>
<sequence>MQQKEVILEGTIKAFNEKGLKFTMDDVAKILGMSKKTIYTVFRDKESMFLAMVDYMFDSIKESEQQIVEDDALSTVEKIRRILGVIPESYRDVDFRQLYLLKDKYPVIYKQVEKRLETGWETTIQLLEQGMAEGVIRKVSIPIVKMMLEATVEQFFQRDILIQSGLSYLEALDEVVSILVNGIVVPEAAG</sequence>
<dbReference type="SUPFAM" id="SSF46689">
    <property type="entry name" value="Homeodomain-like"/>
    <property type="match status" value="1"/>
</dbReference>
<dbReference type="InterPro" id="IPR050109">
    <property type="entry name" value="HTH-type_TetR-like_transc_reg"/>
</dbReference>
<comment type="caution">
    <text evidence="4">The sequence shown here is derived from an EMBL/GenBank/DDBJ whole genome shotgun (WGS) entry which is preliminary data.</text>
</comment>
<dbReference type="EMBL" id="QRVL01000001">
    <property type="protein sequence ID" value="RGS42330.1"/>
    <property type="molecule type" value="Genomic_DNA"/>
</dbReference>
<keyword evidence="1 2" id="KW-0238">DNA-binding</keyword>
<evidence type="ECO:0000313" key="4">
    <source>
        <dbReference type="EMBL" id="RGS42330.1"/>
    </source>
</evidence>
<evidence type="ECO:0000256" key="1">
    <source>
        <dbReference type="ARBA" id="ARBA00023125"/>
    </source>
</evidence>
<dbReference type="InterPro" id="IPR036271">
    <property type="entry name" value="Tet_transcr_reg_TetR-rel_C_sf"/>
</dbReference>
<dbReference type="RefSeq" id="WP_118096589.1">
    <property type="nucleotide sequence ID" value="NZ_CATVZQ010000029.1"/>
</dbReference>
<dbReference type="Proteomes" id="UP000266172">
    <property type="component" value="Unassembled WGS sequence"/>
</dbReference>
<dbReference type="GO" id="GO:0003677">
    <property type="term" value="F:DNA binding"/>
    <property type="evidence" value="ECO:0007669"/>
    <property type="project" value="UniProtKB-UniRule"/>
</dbReference>
<organism evidence="4 5">
    <name type="scientific">Roseburia hominis</name>
    <dbReference type="NCBI Taxonomy" id="301301"/>
    <lineage>
        <taxon>Bacteria</taxon>
        <taxon>Bacillati</taxon>
        <taxon>Bacillota</taxon>
        <taxon>Clostridia</taxon>
        <taxon>Lachnospirales</taxon>
        <taxon>Lachnospiraceae</taxon>
        <taxon>Roseburia</taxon>
    </lineage>
</organism>
<gene>
    <name evidence="4" type="ORF">DWX93_03115</name>
</gene>
<dbReference type="Gene3D" id="1.10.10.60">
    <property type="entry name" value="Homeodomain-like"/>
    <property type="match status" value="1"/>
</dbReference>
<accession>A0A395VAL0</accession>
<proteinExistence type="predicted"/>
<evidence type="ECO:0000256" key="2">
    <source>
        <dbReference type="PROSITE-ProRule" id="PRU00335"/>
    </source>
</evidence>
<dbReference type="InterPro" id="IPR001647">
    <property type="entry name" value="HTH_TetR"/>
</dbReference>
<dbReference type="PANTHER" id="PTHR30328:SF54">
    <property type="entry name" value="HTH-TYPE TRANSCRIPTIONAL REPRESSOR SCO4008"/>
    <property type="match status" value="1"/>
</dbReference>
<dbReference type="Gene3D" id="1.10.357.10">
    <property type="entry name" value="Tetracycline Repressor, domain 2"/>
    <property type="match status" value="1"/>
</dbReference>
<evidence type="ECO:0000313" key="5">
    <source>
        <dbReference type="Proteomes" id="UP000266172"/>
    </source>
</evidence>
<dbReference type="PROSITE" id="PS50977">
    <property type="entry name" value="HTH_TETR_2"/>
    <property type="match status" value="1"/>
</dbReference>
<feature type="DNA-binding region" description="H-T-H motif" evidence="2">
    <location>
        <begin position="23"/>
        <end position="42"/>
    </location>
</feature>